<organism evidence="1 2">
    <name type="scientific">Paenarthrobacter ureafaciens</name>
    <dbReference type="NCBI Taxonomy" id="37931"/>
    <lineage>
        <taxon>Bacteria</taxon>
        <taxon>Bacillati</taxon>
        <taxon>Actinomycetota</taxon>
        <taxon>Actinomycetes</taxon>
        <taxon>Micrococcales</taxon>
        <taxon>Micrococcaceae</taxon>
        <taxon>Paenarthrobacter</taxon>
    </lineage>
</organism>
<accession>A0AAX3EPF6</accession>
<keyword evidence="2" id="KW-1185">Reference proteome</keyword>
<evidence type="ECO:0000313" key="1">
    <source>
        <dbReference type="EMBL" id="UYW00033.1"/>
    </source>
</evidence>
<sequence length="111" mass="11619">MSERKGRIHEGGTVAPDGTHYPTVLIEVEADDADEGMLVALGDCAAMPERLAQLGLEPIGYGVRLWGCMPCGIKGIYIAPVPALTQETCACPFDGAGSMIPISEIFTPAGE</sequence>
<dbReference type="EMBL" id="CP101187">
    <property type="protein sequence ID" value="UYW00033.1"/>
    <property type="molecule type" value="Genomic_DNA"/>
</dbReference>
<protein>
    <submittedName>
        <fullName evidence="1">Uncharacterized protein</fullName>
    </submittedName>
</protein>
<gene>
    <name evidence="1" type="ORF">NL394_22770</name>
</gene>
<dbReference type="Proteomes" id="UP001163293">
    <property type="component" value="Plasmid unnamed2"/>
</dbReference>
<proteinExistence type="predicted"/>
<dbReference type="AlphaFoldDB" id="A0AAX3EPF6"/>
<reference evidence="1" key="1">
    <citation type="submission" date="2022-07" db="EMBL/GenBank/DDBJ databases">
        <authorList>
            <person name="Wu T."/>
        </authorList>
    </citation>
    <scope>NUCLEOTIDE SEQUENCE</scope>
    <source>
        <strain evidence="1">SD-1</strain>
        <plasmid evidence="1">unnamed2</plasmid>
    </source>
</reference>
<geneLocation type="plasmid" evidence="1 2">
    <name>unnamed2</name>
</geneLocation>
<dbReference type="RefSeq" id="WP_139126909.1">
    <property type="nucleotide sequence ID" value="NZ_CP101187.1"/>
</dbReference>
<evidence type="ECO:0000313" key="2">
    <source>
        <dbReference type="Proteomes" id="UP001163293"/>
    </source>
</evidence>
<name>A0AAX3EPF6_PAEUR</name>
<keyword evidence="1" id="KW-0614">Plasmid</keyword>